<comment type="similarity">
    <text evidence="6 7">Belongs to the MPP10 family.</text>
</comment>
<dbReference type="AlphaFoldDB" id="A0A370TQT9"/>
<dbReference type="Pfam" id="PF04006">
    <property type="entry name" value="Mpp10"/>
    <property type="match status" value="1"/>
</dbReference>
<comment type="caution">
    <text evidence="9">The sequence shown here is derived from an EMBL/GenBank/DDBJ whole genome shotgun (WGS) entry which is preliminary data.</text>
</comment>
<dbReference type="OrthoDB" id="445326at2759"/>
<dbReference type="RefSeq" id="XP_031870546.1">
    <property type="nucleotide sequence ID" value="XM_032013946.1"/>
</dbReference>
<gene>
    <name evidence="9" type="ORF">BP5553_05323</name>
</gene>
<evidence type="ECO:0000256" key="3">
    <source>
        <dbReference type="ARBA" id="ARBA00022552"/>
    </source>
</evidence>
<evidence type="ECO:0000256" key="8">
    <source>
        <dbReference type="SAM" id="MobiDB-lite"/>
    </source>
</evidence>
<dbReference type="GO" id="GO:0032040">
    <property type="term" value="C:small-subunit processome"/>
    <property type="evidence" value="ECO:0007669"/>
    <property type="project" value="TreeGrafter"/>
</dbReference>
<dbReference type="GeneID" id="43598172"/>
<feature type="region of interest" description="Disordered" evidence="8">
    <location>
        <begin position="478"/>
        <end position="498"/>
    </location>
</feature>
<evidence type="ECO:0000256" key="7">
    <source>
        <dbReference type="PIRNR" id="PIRNR017300"/>
    </source>
</evidence>
<keyword evidence="3 7" id="KW-0698">rRNA processing</keyword>
<dbReference type="InterPro" id="IPR012173">
    <property type="entry name" value="Mpp10"/>
</dbReference>
<feature type="region of interest" description="Disordered" evidence="8">
    <location>
        <begin position="663"/>
        <end position="725"/>
    </location>
</feature>
<dbReference type="PIRSF" id="PIRSF017300">
    <property type="entry name" value="snoRNP_Mpp10"/>
    <property type="match status" value="1"/>
</dbReference>
<evidence type="ECO:0000256" key="6">
    <source>
        <dbReference type="ARBA" id="ARBA00029455"/>
    </source>
</evidence>
<keyword evidence="4 7" id="KW-0539">Nucleus</keyword>
<feature type="compositionally biased region" description="Acidic residues" evidence="8">
    <location>
        <begin position="345"/>
        <end position="360"/>
    </location>
</feature>
<feature type="compositionally biased region" description="Acidic residues" evidence="8">
    <location>
        <begin position="220"/>
        <end position="244"/>
    </location>
</feature>
<dbReference type="Proteomes" id="UP000254866">
    <property type="component" value="Unassembled WGS sequence"/>
</dbReference>
<feature type="compositionally biased region" description="Acidic residues" evidence="8">
    <location>
        <begin position="182"/>
        <end position="202"/>
    </location>
</feature>
<evidence type="ECO:0000313" key="10">
    <source>
        <dbReference type="Proteomes" id="UP000254866"/>
    </source>
</evidence>
<feature type="compositionally biased region" description="Basic and acidic residues" evidence="8">
    <location>
        <begin position="411"/>
        <end position="424"/>
    </location>
</feature>
<dbReference type="PANTHER" id="PTHR17039">
    <property type="entry name" value="U3 SMALL NUCLEOLAR RIBONUCLEOPROTEIN PROTEIN MPP10"/>
    <property type="match status" value="1"/>
</dbReference>
<feature type="compositionally biased region" description="Basic and acidic residues" evidence="8">
    <location>
        <begin position="697"/>
        <end position="725"/>
    </location>
</feature>
<comment type="function">
    <text evidence="7">Involved in nucleolar processing of pre-18S ribosomal RNA.</text>
</comment>
<feature type="region of interest" description="Disordered" evidence="8">
    <location>
        <begin position="181"/>
        <end position="457"/>
    </location>
</feature>
<dbReference type="EMBL" id="NPIC01000003">
    <property type="protein sequence ID" value="RDL37890.1"/>
    <property type="molecule type" value="Genomic_DNA"/>
</dbReference>
<evidence type="ECO:0000256" key="1">
    <source>
        <dbReference type="ARBA" id="ARBA00004604"/>
    </source>
</evidence>
<dbReference type="PANTHER" id="PTHR17039:SF0">
    <property type="entry name" value="U3 SMALL NUCLEOLAR RIBONUCLEOPROTEIN PROTEIN MPP10"/>
    <property type="match status" value="1"/>
</dbReference>
<evidence type="ECO:0000313" key="9">
    <source>
        <dbReference type="EMBL" id="RDL37890.1"/>
    </source>
</evidence>
<keyword evidence="5 7" id="KW-0687">Ribonucleoprotein</keyword>
<feature type="compositionally biased region" description="Acidic residues" evidence="8">
    <location>
        <begin position="316"/>
        <end position="331"/>
    </location>
</feature>
<evidence type="ECO:0000256" key="2">
    <source>
        <dbReference type="ARBA" id="ARBA00022517"/>
    </source>
</evidence>
<organism evidence="9 10">
    <name type="scientific">Venustampulla echinocandica</name>
    <dbReference type="NCBI Taxonomy" id="2656787"/>
    <lineage>
        <taxon>Eukaryota</taxon>
        <taxon>Fungi</taxon>
        <taxon>Dikarya</taxon>
        <taxon>Ascomycota</taxon>
        <taxon>Pezizomycotina</taxon>
        <taxon>Leotiomycetes</taxon>
        <taxon>Helotiales</taxon>
        <taxon>Pleuroascaceae</taxon>
        <taxon>Venustampulla</taxon>
    </lineage>
</organism>
<name>A0A370TQT9_9HELO</name>
<evidence type="ECO:0000256" key="5">
    <source>
        <dbReference type="ARBA" id="ARBA00023274"/>
    </source>
</evidence>
<evidence type="ECO:0000256" key="4">
    <source>
        <dbReference type="ARBA" id="ARBA00023242"/>
    </source>
</evidence>
<sequence length="763" mass="84334">MAEPKMADTSTTSSITSTSHTMTAWPTSATQANFSNPHNTAYPSPMADLLAALAPSNRHTFIAPPASLPNTSLEFAKSTLDTFAGKLGDEQAQRLKELRNKRKRGEVGEDVGEVLKIRKVHTEGFAVQQVWEQARRVIDSLRGDAERGLRELGGEEADSHDEDEVQEGEVDGGVELMKFDEDGFEVESDDEELEGEEEDEMEGSGSDDVGDDVDGHLESENAEMDDEFDGEDDYDEEMSEDDEPTGVFVEDPNGLNDGFFSIDEFNKQTEFLEQQDATADPNTGEASDEEDIDWDANPLGMTTKPVSSSRRAAAMDIDDDEDEDEELEDDAGPTFGNMDLNAAEGESDDEDEDADMDEGMDTAGDNTNDVTYKDFFAPPPRKAGKGERQAKYLERQSQKAKAAEPEDDGADIERAMADVRRDLFDDLSDDAGSEAAMSDLDPADPKSRRSAHERRQAKLAEEIRRLEAASVAKREWTLSGEARAADRPQNSLLDEDLDFERTGKPVPVITAEVSENIEDLIKRRILAREFDEVVRRRPDSLTPANTRRGAFELDDTKPQQSLAEMYEEEHVKNTNPDTYVSQADEKMLKEEKEIEALWKEASAKLDALSSWHYKPKPAAPSLTVVADVATISMEDAQPTTASGINGGESMLAPQEIYKAGQNKDTITPGEVVPKSGAPVARQEMTRQEKLRRRRREKERIKKRGDDDPNKRPEGKKAQKKRETIGELKKGGVMVIGRKGEIRDVEGNKVQAAALVNGAGGFKL</sequence>
<keyword evidence="10" id="KW-1185">Reference proteome</keyword>
<dbReference type="GO" id="GO:0034457">
    <property type="term" value="C:Mpp10 complex"/>
    <property type="evidence" value="ECO:0007669"/>
    <property type="project" value="UniProtKB-UniRule"/>
</dbReference>
<proteinExistence type="inferred from homology"/>
<feature type="compositionally biased region" description="Basic and acidic residues" evidence="8">
    <location>
        <begin position="384"/>
        <end position="404"/>
    </location>
</feature>
<feature type="region of interest" description="Disordered" evidence="8">
    <location>
        <begin position="1"/>
        <end position="24"/>
    </location>
</feature>
<feature type="compositionally biased region" description="Polar residues" evidence="8">
    <location>
        <begin position="268"/>
        <end position="285"/>
    </location>
</feature>
<dbReference type="STRING" id="2656787.A0A370TQT9"/>
<dbReference type="GO" id="GO:0006364">
    <property type="term" value="P:rRNA processing"/>
    <property type="evidence" value="ECO:0007669"/>
    <property type="project" value="UniProtKB-KW"/>
</dbReference>
<reference evidence="9 10" key="1">
    <citation type="journal article" date="2018" name="IMA Fungus">
        <title>IMA Genome-F 9: Draft genome sequence of Annulohypoxylon stygium, Aspergillus mulundensis, Berkeleyomyces basicola (syn. Thielaviopsis basicola), Ceratocystis smalleyi, two Cercospora beticola strains, Coleophoma cylindrospora, Fusarium fracticaudum, Phialophora cf. hyalina, and Morchella septimelata.</title>
        <authorList>
            <person name="Wingfield B.D."/>
            <person name="Bills G.F."/>
            <person name="Dong Y."/>
            <person name="Huang W."/>
            <person name="Nel W.J."/>
            <person name="Swalarsk-Parry B.S."/>
            <person name="Vaghefi N."/>
            <person name="Wilken P.M."/>
            <person name="An Z."/>
            <person name="de Beer Z.W."/>
            <person name="De Vos L."/>
            <person name="Chen L."/>
            <person name="Duong T.A."/>
            <person name="Gao Y."/>
            <person name="Hammerbacher A."/>
            <person name="Kikkert J.R."/>
            <person name="Li Y."/>
            <person name="Li H."/>
            <person name="Li K."/>
            <person name="Li Q."/>
            <person name="Liu X."/>
            <person name="Ma X."/>
            <person name="Naidoo K."/>
            <person name="Pethybridge S.J."/>
            <person name="Sun J."/>
            <person name="Steenkamp E.T."/>
            <person name="van der Nest M.A."/>
            <person name="van Wyk S."/>
            <person name="Wingfield M.J."/>
            <person name="Xiong C."/>
            <person name="Yue Q."/>
            <person name="Zhang X."/>
        </authorList>
    </citation>
    <scope>NUCLEOTIDE SEQUENCE [LARGE SCALE GENOMIC DNA]</scope>
    <source>
        <strain evidence="9 10">BP 5553</strain>
    </source>
</reference>
<accession>A0A370TQT9</accession>
<keyword evidence="2 7" id="KW-0690">Ribosome biogenesis</keyword>
<dbReference type="GO" id="GO:0005732">
    <property type="term" value="C:sno(s)RNA-containing ribonucleoprotein complex"/>
    <property type="evidence" value="ECO:0007669"/>
    <property type="project" value="UniProtKB-UniRule"/>
</dbReference>
<protein>
    <recommendedName>
        <fullName evidence="7">U3 small nucleolar ribonucleoprotein protein MPP10</fullName>
    </recommendedName>
</protein>
<feature type="compositionally biased region" description="Low complexity" evidence="8">
    <location>
        <begin position="9"/>
        <end position="23"/>
    </location>
</feature>
<comment type="subcellular location">
    <subcellularLocation>
        <location evidence="1 7">Nucleus</location>
        <location evidence="1 7">Nucleolus</location>
    </subcellularLocation>
</comment>